<dbReference type="GeneID" id="62876415"/>
<evidence type="ECO:0000313" key="2">
    <source>
        <dbReference type="Proteomes" id="UP000637819"/>
    </source>
</evidence>
<protein>
    <submittedName>
        <fullName evidence="1">ArsR family transcriptional regulator</fullName>
    </submittedName>
</protein>
<proteinExistence type="predicted"/>
<dbReference type="SUPFAM" id="SSF46785">
    <property type="entry name" value="Winged helix' DNA-binding domain"/>
    <property type="match status" value="1"/>
</dbReference>
<reference evidence="1 2" key="1">
    <citation type="submission" date="2021-01" db="EMBL/GenBank/DDBJ databases">
        <title>Genome Sequence and Methylation Pattern of Haloterrigena salifodinae BOL5-1, An Extremely Halophilic Archaeon from a Bolivian Salt Mine.</title>
        <authorList>
            <person name="DasSarma P."/>
            <person name="Anton B.P."/>
            <person name="DasSarma S.L."/>
            <person name="von Ehrenheim H.A.L."/>
            <person name="Martinez F.L."/>
            <person name="Guzman D."/>
            <person name="Roberts R.J."/>
            <person name="DasSarma S."/>
        </authorList>
    </citation>
    <scope>NUCLEOTIDE SEQUENCE [LARGE SCALE GENOMIC DNA]</scope>
    <source>
        <strain evidence="1 2">BOL5-1</strain>
    </source>
</reference>
<organism evidence="1 2">
    <name type="scientific">Haloterrigena salifodinae</name>
    <dbReference type="NCBI Taxonomy" id="2675099"/>
    <lineage>
        <taxon>Archaea</taxon>
        <taxon>Methanobacteriati</taxon>
        <taxon>Methanobacteriota</taxon>
        <taxon>Stenosarchaea group</taxon>
        <taxon>Halobacteria</taxon>
        <taxon>Halobacteriales</taxon>
        <taxon>Natrialbaceae</taxon>
        <taxon>Haloterrigena</taxon>
    </lineage>
</organism>
<evidence type="ECO:0000313" key="1">
    <source>
        <dbReference type="EMBL" id="QRV14199.1"/>
    </source>
</evidence>
<sequence length="76" mass="8789">MSSDEMLAHLSPSARLVYLALEDADRPLTKQEIADRTYSKTRSVTKGISDLRDVDLIDSQLDLEDNRYRRYSLEKL</sequence>
<dbReference type="RefSeq" id="WP_204747052.1">
    <property type="nucleotide sequence ID" value="NZ_CP069188.1"/>
</dbReference>
<gene>
    <name evidence="1" type="ORF">JMJ58_14785</name>
</gene>
<accession>A0A8T8DXE0</accession>
<name>A0A8T8DXE0_9EURY</name>
<dbReference type="EMBL" id="CP069188">
    <property type="protein sequence ID" value="QRV14199.1"/>
    <property type="molecule type" value="Genomic_DNA"/>
</dbReference>
<dbReference type="Proteomes" id="UP000637819">
    <property type="component" value="Chromosome"/>
</dbReference>
<keyword evidence="2" id="KW-1185">Reference proteome</keyword>
<dbReference type="KEGG" id="hsal:JMJ58_14785"/>
<dbReference type="AlphaFoldDB" id="A0A8T8DXE0"/>
<dbReference type="Gene3D" id="1.10.10.10">
    <property type="entry name" value="Winged helix-like DNA-binding domain superfamily/Winged helix DNA-binding domain"/>
    <property type="match status" value="1"/>
</dbReference>
<dbReference type="InterPro" id="IPR036390">
    <property type="entry name" value="WH_DNA-bd_sf"/>
</dbReference>
<dbReference type="InterPro" id="IPR036388">
    <property type="entry name" value="WH-like_DNA-bd_sf"/>
</dbReference>